<dbReference type="GO" id="GO:0005829">
    <property type="term" value="C:cytosol"/>
    <property type="evidence" value="ECO:0007669"/>
    <property type="project" value="TreeGrafter"/>
</dbReference>
<dbReference type="Pfam" id="PF00462">
    <property type="entry name" value="Glutaredoxin"/>
    <property type="match status" value="2"/>
</dbReference>
<dbReference type="PANTHER" id="PTHR10293">
    <property type="entry name" value="GLUTAREDOXIN FAMILY MEMBER"/>
    <property type="match status" value="1"/>
</dbReference>
<dbReference type="PROSITE" id="PS51354">
    <property type="entry name" value="GLUTAREDOXIN_2"/>
    <property type="match status" value="2"/>
</dbReference>
<proteinExistence type="evidence at transcript level"/>
<evidence type="ECO:0000256" key="3">
    <source>
        <dbReference type="ARBA" id="ARBA00023014"/>
    </source>
</evidence>
<dbReference type="InterPro" id="IPR002109">
    <property type="entry name" value="Glutaredoxin"/>
</dbReference>
<dbReference type="CDD" id="cd02984">
    <property type="entry name" value="TRX_PICOT"/>
    <property type="match status" value="1"/>
</dbReference>
<evidence type="ECO:0000259" key="4">
    <source>
        <dbReference type="PROSITE" id="PS51352"/>
    </source>
</evidence>
<organism evidence="5">
    <name type="scientific">Phallusia mammillata</name>
    <dbReference type="NCBI Taxonomy" id="59560"/>
    <lineage>
        <taxon>Eukaryota</taxon>
        <taxon>Metazoa</taxon>
        <taxon>Chordata</taxon>
        <taxon>Tunicata</taxon>
        <taxon>Ascidiacea</taxon>
        <taxon>Phlebobranchia</taxon>
        <taxon>Ascidiidae</taxon>
        <taxon>Phallusia</taxon>
    </lineage>
</organism>
<dbReference type="PROSITE" id="PS51352">
    <property type="entry name" value="THIOREDOXIN_2"/>
    <property type="match status" value="1"/>
</dbReference>
<dbReference type="FunFam" id="3.40.30.10:FF:000092">
    <property type="entry name" value="Monothiol glutaredoxin"/>
    <property type="match status" value="1"/>
</dbReference>
<dbReference type="GO" id="GO:0046872">
    <property type="term" value="F:metal ion binding"/>
    <property type="evidence" value="ECO:0007669"/>
    <property type="project" value="UniProtKB-KW"/>
</dbReference>
<keyword evidence="3" id="KW-0411">Iron-sulfur</keyword>
<evidence type="ECO:0000313" key="5">
    <source>
        <dbReference type="EMBL" id="CAB3249484.1"/>
    </source>
</evidence>
<dbReference type="InterPro" id="IPR004480">
    <property type="entry name" value="Monothiol_GRX-rel"/>
</dbReference>
<dbReference type="InterPro" id="IPR036249">
    <property type="entry name" value="Thioredoxin-like_sf"/>
</dbReference>
<dbReference type="CDD" id="cd03028">
    <property type="entry name" value="GRX_PICOT_like"/>
    <property type="match status" value="2"/>
</dbReference>
<dbReference type="Pfam" id="PF00085">
    <property type="entry name" value="Thioredoxin"/>
    <property type="match status" value="1"/>
</dbReference>
<dbReference type="InterPro" id="IPR033658">
    <property type="entry name" value="GRX_PICOT-like"/>
</dbReference>
<dbReference type="NCBIfam" id="TIGR00365">
    <property type="entry name" value="Grx4 family monothiol glutaredoxin"/>
    <property type="match status" value="2"/>
</dbReference>
<protein>
    <submittedName>
        <fullName evidence="5">Glutaredoxin-3</fullName>
    </submittedName>
</protein>
<dbReference type="InterPro" id="IPR013766">
    <property type="entry name" value="Thioredoxin_domain"/>
</dbReference>
<gene>
    <name evidence="5" type="primary">Glrx3</name>
</gene>
<keyword evidence="1" id="KW-0479">Metal-binding</keyword>
<keyword evidence="2" id="KW-0408">Iron</keyword>
<dbReference type="GO" id="GO:0005634">
    <property type="term" value="C:nucleus"/>
    <property type="evidence" value="ECO:0007669"/>
    <property type="project" value="TreeGrafter"/>
</dbReference>
<feature type="domain" description="Thioredoxin" evidence="4">
    <location>
        <begin position="1"/>
        <end position="108"/>
    </location>
</feature>
<evidence type="ECO:0000256" key="1">
    <source>
        <dbReference type="ARBA" id="ARBA00022723"/>
    </source>
</evidence>
<name>A0A6F9DE78_9ASCI</name>
<dbReference type="EMBL" id="LR785468">
    <property type="protein sequence ID" value="CAB3249484.1"/>
    <property type="molecule type" value="mRNA"/>
</dbReference>
<dbReference type="SUPFAM" id="SSF52833">
    <property type="entry name" value="Thioredoxin-like"/>
    <property type="match status" value="3"/>
</dbReference>
<dbReference type="GO" id="GO:0006879">
    <property type="term" value="P:intracellular iron ion homeostasis"/>
    <property type="evidence" value="ECO:0007669"/>
    <property type="project" value="TreeGrafter"/>
</dbReference>
<dbReference type="AlphaFoldDB" id="A0A6F9DE78"/>
<evidence type="ECO:0000256" key="2">
    <source>
        <dbReference type="ARBA" id="ARBA00023004"/>
    </source>
</evidence>
<accession>A0A6F9DE78</accession>
<dbReference type="GO" id="GO:0051536">
    <property type="term" value="F:iron-sulfur cluster binding"/>
    <property type="evidence" value="ECO:0007669"/>
    <property type="project" value="UniProtKB-KW"/>
</dbReference>
<sequence length="324" mass="36880">MNTTEDVKNEQDFSVKLQNAKRSLVVVHFWAPWAEQCKQMNDVLDELAKENANVVFIKVEAEEIPEVSQKCEIEAVPTFVFFKNQQTIGRLNGANVPELRNMIKQHIDTVAPPSKESADPNEILNNRLKSLINSAPCMLFMKGDRTQPKCGFSRQMISILNEHNGKYSTFDILQDDQVRQGLKVYSEWPTFPQLYVNGELIGGLDIVKDMVKDNELKDILPKDETKSVEDRIREILSKDRVILFMKGEPSGPRCGFSRQIVDILNKTGVQYAHFDILSDEDIRQGLKKFSDWPTYPQLYVSGELIGGLDVVKEMQEAGELKDAL</sequence>
<dbReference type="Gene3D" id="3.40.30.10">
    <property type="entry name" value="Glutaredoxin"/>
    <property type="match status" value="3"/>
</dbReference>
<reference evidence="5" key="1">
    <citation type="submission" date="2020-04" db="EMBL/GenBank/DDBJ databases">
        <authorList>
            <person name="Neveu A P."/>
        </authorList>
    </citation>
    <scope>NUCLEOTIDE SEQUENCE</scope>
    <source>
        <tissue evidence="5">Whole embryo</tissue>
    </source>
</reference>
<dbReference type="PANTHER" id="PTHR10293:SF73">
    <property type="entry name" value="GLUTAREDOXIN-3"/>
    <property type="match status" value="1"/>
</dbReference>
<dbReference type="FunFam" id="3.40.30.10:FF:000012">
    <property type="entry name" value="Monothiol glutaredoxin"/>
    <property type="match status" value="2"/>
</dbReference>